<protein>
    <submittedName>
        <fullName evidence="9">Cytochrome P450</fullName>
    </submittedName>
</protein>
<evidence type="ECO:0000256" key="8">
    <source>
        <dbReference type="RuleBase" id="RU000461"/>
    </source>
</evidence>
<keyword evidence="2 7" id="KW-0349">Heme</keyword>
<dbReference type="PROSITE" id="PS00086">
    <property type="entry name" value="CYTOCHROME_P450"/>
    <property type="match status" value="1"/>
</dbReference>
<dbReference type="PANTHER" id="PTHR24291">
    <property type="entry name" value="CYTOCHROME P450 FAMILY 4"/>
    <property type="match status" value="1"/>
</dbReference>
<dbReference type="GO" id="GO:0020037">
    <property type="term" value="F:heme binding"/>
    <property type="evidence" value="ECO:0007669"/>
    <property type="project" value="InterPro"/>
</dbReference>
<comment type="cofactor">
    <cofactor evidence="7">
        <name>heme</name>
        <dbReference type="ChEBI" id="CHEBI:30413"/>
    </cofactor>
</comment>
<dbReference type="Pfam" id="PF00067">
    <property type="entry name" value="p450"/>
    <property type="match status" value="1"/>
</dbReference>
<keyword evidence="5 7" id="KW-0408">Iron</keyword>
<dbReference type="InterPro" id="IPR017972">
    <property type="entry name" value="Cyt_P450_CS"/>
</dbReference>
<evidence type="ECO:0000256" key="5">
    <source>
        <dbReference type="ARBA" id="ARBA00023004"/>
    </source>
</evidence>
<name>A0A401R7P1_STRNR</name>
<evidence type="ECO:0000256" key="2">
    <source>
        <dbReference type="ARBA" id="ARBA00022617"/>
    </source>
</evidence>
<evidence type="ECO:0000313" key="10">
    <source>
        <dbReference type="Proteomes" id="UP000288351"/>
    </source>
</evidence>
<dbReference type="InterPro" id="IPR036396">
    <property type="entry name" value="Cyt_P450_sf"/>
</dbReference>
<reference evidence="9 10" key="1">
    <citation type="journal article" date="2019" name="Microbiol. Resour. Announc.">
        <title>Draft Genome Sequence of the Most Traditional epsilon-Poly-l-Lysine Producer, Streptomyces albulus NBRC14147.</title>
        <authorList>
            <person name="Yamanaka K."/>
            <person name="Hamano Y."/>
        </authorList>
    </citation>
    <scope>NUCLEOTIDE SEQUENCE [LARGE SCALE GENOMIC DNA]</scope>
    <source>
        <strain evidence="9 10">NBRC 14147</strain>
    </source>
</reference>
<dbReference type="GO" id="GO:0005506">
    <property type="term" value="F:iron ion binding"/>
    <property type="evidence" value="ECO:0007669"/>
    <property type="project" value="InterPro"/>
</dbReference>
<evidence type="ECO:0000256" key="7">
    <source>
        <dbReference type="PIRSR" id="PIRSR602401-1"/>
    </source>
</evidence>
<dbReference type="Gene3D" id="1.10.630.10">
    <property type="entry name" value="Cytochrome P450"/>
    <property type="match status" value="1"/>
</dbReference>
<keyword evidence="6 8" id="KW-0503">Monooxygenase</keyword>
<evidence type="ECO:0000256" key="1">
    <source>
        <dbReference type="ARBA" id="ARBA00010617"/>
    </source>
</evidence>
<gene>
    <name evidence="9" type="ORF">SALB_06412</name>
</gene>
<dbReference type="InterPro" id="IPR050196">
    <property type="entry name" value="Cytochrome_P450_Monoox"/>
</dbReference>
<dbReference type="AlphaFoldDB" id="A0A401R7P1"/>
<dbReference type="InterPro" id="IPR001128">
    <property type="entry name" value="Cyt_P450"/>
</dbReference>
<keyword evidence="3 7" id="KW-0479">Metal-binding</keyword>
<dbReference type="RefSeq" id="WP_020931163.1">
    <property type="nucleotide sequence ID" value="NZ_BHXC01000007.1"/>
</dbReference>
<dbReference type="GO" id="GO:0016705">
    <property type="term" value="F:oxidoreductase activity, acting on paired donors, with incorporation or reduction of molecular oxygen"/>
    <property type="evidence" value="ECO:0007669"/>
    <property type="project" value="InterPro"/>
</dbReference>
<dbReference type="PRINTS" id="PR00385">
    <property type="entry name" value="P450"/>
</dbReference>
<dbReference type="SUPFAM" id="SSF48264">
    <property type="entry name" value="Cytochrome P450"/>
    <property type="match status" value="1"/>
</dbReference>
<accession>A0A401R7P1</accession>
<sequence length="462" mass="50927">MTTTEQIAAFADVPGPQGSGVAGVAPEFLRDPIAVLARAHRDHGDLVAFPFGPRKGPLGKVVVAAYHPDAARQVLTETERTIGRGPSSTQVLDDMIGRNLMTTDGAEWRRQRRTLQPLFTPKRVAQYTDLMAAEAARIVAEDVPAGTTADRVDLHRLMLRYSLRVVGRALFSGDIDYTAPELHKLIPLTNELIIGRTTQLLKPPLALPTPRNRAFLRTKAQLYALIDRILARSDAEAGGAERDDIVTRLRTARDPETGAGLSDAEIRDQTLLMMMAGHETTATALTFALHLLGRHAEVQQAVADEALEYTRGGGTPAEFAQQRESLARASLLESMRLYPPVYMTEHLATADIVLGGYRVPAGTAVFLSPWVTHRHPEFWPDPERFDPHRFVGEHDRPRYAYLPFGGGPHVCIGEHFALLAATVLLEAVVRKFRIESLEESISYQQTGNLRPDKPVWAALTAR</sequence>
<dbReference type="EMBL" id="BHXC01000007">
    <property type="protein sequence ID" value="GCB93626.1"/>
    <property type="molecule type" value="Genomic_DNA"/>
</dbReference>
<organism evidence="9 10">
    <name type="scientific">Streptomyces noursei</name>
    <name type="common">Streptomyces albulus</name>
    <dbReference type="NCBI Taxonomy" id="1971"/>
    <lineage>
        <taxon>Bacteria</taxon>
        <taxon>Bacillati</taxon>
        <taxon>Actinomycetota</taxon>
        <taxon>Actinomycetes</taxon>
        <taxon>Kitasatosporales</taxon>
        <taxon>Streptomycetaceae</taxon>
        <taxon>Streptomyces</taxon>
    </lineage>
</organism>
<evidence type="ECO:0000256" key="3">
    <source>
        <dbReference type="ARBA" id="ARBA00022723"/>
    </source>
</evidence>
<dbReference type="InterPro" id="IPR002401">
    <property type="entry name" value="Cyt_P450_E_grp-I"/>
</dbReference>
<dbReference type="Proteomes" id="UP000288351">
    <property type="component" value="Unassembled WGS sequence"/>
</dbReference>
<keyword evidence="4 8" id="KW-0560">Oxidoreductase</keyword>
<dbReference type="PANTHER" id="PTHR24291:SF50">
    <property type="entry name" value="BIFUNCTIONAL ALBAFLAVENONE MONOOXYGENASE_TERPENE SYNTHASE"/>
    <property type="match status" value="1"/>
</dbReference>
<comment type="caution">
    <text evidence="9">The sequence shown here is derived from an EMBL/GenBank/DDBJ whole genome shotgun (WGS) entry which is preliminary data.</text>
</comment>
<dbReference type="GO" id="GO:0004497">
    <property type="term" value="F:monooxygenase activity"/>
    <property type="evidence" value="ECO:0007669"/>
    <property type="project" value="UniProtKB-KW"/>
</dbReference>
<feature type="binding site" description="axial binding residue" evidence="7">
    <location>
        <position position="411"/>
    </location>
    <ligand>
        <name>heme</name>
        <dbReference type="ChEBI" id="CHEBI:30413"/>
    </ligand>
    <ligandPart>
        <name>Fe</name>
        <dbReference type="ChEBI" id="CHEBI:18248"/>
    </ligandPart>
</feature>
<evidence type="ECO:0000256" key="6">
    <source>
        <dbReference type="ARBA" id="ARBA00023033"/>
    </source>
</evidence>
<dbReference type="PRINTS" id="PR00463">
    <property type="entry name" value="EP450I"/>
</dbReference>
<comment type="similarity">
    <text evidence="1 8">Belongs to the cytochrome P450 family.</text>
</comment>
<proteinExistence type="inferred from homology"/>
<evidence type="ECO:0000256" key="4">
    <source>
        <dbReference type="ARBA" id="ARBA00023002"/>
    </source>
</evidence>
<evidence type="ECO:0000313" key="9">
    <source>
        <dbReference type="EMBL" id="GCB93626.1"/>
    </source>
</evidence>